<keyword evidence="2" id="KW-1185">Reference proteome</keyword>
<evidence type="ECO:0000313" key="2">
    <source>
        <dbReference type="Proteomes" id="UP000499080"/>
    </source>
</evidence>
<protein>
    <submittedName>
        <fullName evidence="1">Uncharacterized protein</fullName>
    </submittedName>
</protein>
<dbReference type="Proteomes" id="UP000499080">
    <property type="component" value="Unassembled WGS sequence"/>
</dbReference>
<sequence>MLLVLGAYRKIQVFDLGAPRRATWYQQNLKKRNYFELGDEVEKQAGGEFLKVIGRIHTLQSYPCTCPQRSHLSLVFVSQLPVRSDLFRYCQFLRCENNHPDSRVYDFCSK</sequence>
<dbReference type="EMBL" id="BGPR01001289">
    <property type="protein sequence ID" value="GBM50195.1"/>
    <property type="molecule type" value="Genomic_DNA"/>
</dbReference>
<evidence type="ECO:0000313" key="1">
    <source>
        <dbReference type="EMBL" id="GBM50195.1"/>
    </source>
</evidence>
<comment type="caution">
    <text evidence="1">The sequence shown here is derived from an EMBL/GenBank/DDBJ whole genome shotgun (WGS) entry which is preliminary data.</text>
</comment>
<proteinExistence type="predicted"/>
<organism evidence="1 2">
    <name type="scientific">Araneus ventricosus</name>
    <name type="common">Orbweaver spider</name>
    <name type="synonym">Epeira ventricosa</name>
    <dbReference type="NCBI Taxonomy" id="182803"/>
    <lineage>
        <taxon>Eukaryota</taxon>
        <taxon>Metazoa</taxon>
        <taxon>Ecdysozoa</taxon>
        <taxon>Arthropoda</taxon>
        <taxon>Chelicerata</taxon>
        <taxon>Arachnida</taxon>
        <taxon>Araneae</taxon>
        <taxon>Araneomorphae</taxon>
        <taxon>Entelegynae</taxon>
        <taxon>Araneoidea</taxon>
        <taxon>Araneidae</taxon>
        <taxon>Araneus</taxon>
    </lineage>
</organism>
<reference evidence="1 2" key="1">
    <citation type="journal article" date="2019" name="Sci. Rep.">
        <title>Orb-weaving spider Araneus ventricosus genome elucidates the spidroin gene catalogue.</title>
        <authorList>
            <person name="Kono N."/>
            <person name="Nakamura H."/>
            <person name="Ohtoshi R."/>
            <person name="Moran D.A.P."/>
            <person name="Shinohara A."/>
            <person name="Yoshida Y."/>
            <person name="Fujiwara M."/>
            <person name="Mori M."/>
            <person name="Tomita M."/>
            <person name="Arakawa K."/>
        </authorList>
    </citation>
    <scope>NUCLEOTIDE SEQUENCE [LARGE SCALE GENOMIC DNA]</scope>
</reference>
<name>A0A4Y2GBU1_ARAVE</name>
<accession>A0A4Y2GBU1</accession>
<dbReference type="AlphaFoldDB" id="A0A4Y2GBU1"/>
<gene>
    <name evidence="1" type="ORF">AVEN_134769_1</name>
</gene>